<dbReference type="SUPFAM" id="SSF48371">
    <property type="entry name" value="ARM repeat"/>
    <property type="match status" value="2"/>
</dbReference>
<dbReference type="InterPro" id="IPR016024">
    <property type="entry name" value="ARM-type_fold"/>
</dbReference>
<dbReference type="AlphaFoldDB" id="A0AA85JJ33"/>
<reference evidence="6" key="1">
    <citation type="submission" date="2022-06" db="EMBL/GenBank/DDBJ databases">
        <authorList>
            <person name="Berger JAMES D."/>
            <person name="Berger JAMES D."/>
        </authorList>
    </citation>
    <scope>NUCLEOTIDE SEQUENCE [LARGE SCALE GENOMIC DNA]</scope>
</reference>
<dbReference type="GO" id="GO:0003743">
    <property type="term" value="F:translation initiation factor activity"/>
    <property type="evidence" value="ECO:0007669"/>
    <property type="project" value="UniProtKB-KW"/>
</dbReference>
<evidence type="ECO:0000256" key="2">
    <source>
        <dbReference type="ARBA" id="ARBA00022540"/>
    </source>
</evidence>
<dbReference type="PANTHER" id="PTHR23253">
    <property type="entry name" value="EUKARYOTIC TRANSLATION INITIATION FACTOR 4 GAMMA"/>
    <property type="match status" value="1"/>
</dbReference>
<evidence type="ECO:0000256" key="1">
    <source>
        <dbReference type="ARBA" id="ARBA00005775"/>
    </source>
</evidence>
<accession>A0AA85JJ33</accession>
<dbReference type="Gene3D" id="1.25.40.180">
    <property type="match status" value="2"/>
</dbReference>
<protein>
    <submittedName>
        <fullName evidence="7 8">MI domain-containing protein</fullName>
    </submittedName>
</protein>
<evidence type="ECO:0000313" key="8">
    <source>
        <dbReference type="WBParaSite" id="TREG1_24340.6"/>
    </source>
</evidence>
<comment type="similarity">
    <text evidence="1">Belongs to the eukaryotic initiation factor 4G family.</text>
</comment>
<dbReference type="GO" id="GO:0003723">
    <property type="term" value="F:RNA binding"/>
    <property type="evidence" value="ECO:0007669"/>
    <property type="project" value="InterPro"/>
</dbReference>
<evidence type="ECO:0000256" key="3">
    <source>
        <dbReference type="ARBA" id="ARBA00022917"/>
    </source>
</evidence>
<keyword evidence="2" id="KW-0396">Initiation factor</keyword>
<organism evidence="6 7">
    <name type="scientific">Trichobilharzia regenti</name>
    <name type="common">Nasal bird schistosome</name>
    <dbReference type="NCBI Taxonomy" id="157069"/>
    <lineage>
        <taxon>Eukaryota</taxon>
        <taxon>Metazoa</taxon>
        <taxon>Spiralia</taxon>
        <taxon>Lophotrochozoa</taxon>
        <taxon>Platyhelminthes</taxon>
        <taxon>Trematoda</taxon>
        <taxon>Digenea</taxon>
        <taxon>Strigeidida</taxon>
        <taxon>Schistosomatoidea</taxon>
        <taxon>Schistosomatidae</taxon>
        <taxon>Trichobilharzia</taxon>
    </lineage>
</organism>
<dbReference type="SMART" id="SM00543">
    <property type="entry name" value="MIF4G"/>
    <property type="match status" value="1"/>
</dbReference>
<name>A0AA85JJ33_TRIRE</name>
<dbReference type="InterPro" id="IPR003891">
    <property type="entry name" value="Initiation_fac_eIF4g_MI"/>
</dbReference>
<sequence>MNQFANAMKMSRSRSNHGPRNKVIKLLKTITVKRVEGAFVPSKLRSQDANGVTDNAKNIAQELNIILNRVSDNNIQETISDIKMLKISTPDDLSLLAKTIFQKGIRQSKYSKVFANLCKQLKGLEVQGSEKFSVLILQLTQELFHKRLEVLINELNTTIDAKIAAAKDDSVKRMFEEDRETSILKKTESYYGNITFIAELYLAGFIPIKTITECLKKLRDSSEPEALPSLIIFLNLCGKDLEQNCKTILDSCFKRLEQYKDSKKLETHQMYKVQELVEFRSRGWKPMDTTQLQPQIDTPRRNVDDKGRRNFIPPDPSKCTIDLFQFSERKSVQSVNPLTPSSLAVTPQSYDSRKLGPTVANWTQGSGLLRPSEDSHAKQNQQNSLLHRSRESSPRMPPGPQGAWANPLPVIQKPKQKDYESMLEDTKRMARTVVETVLRSESECHDCIVECKPNERSALLHNIFDLLMDRTSKERYATGHLCVDLLRKKVLKENDIITACENFFKLCDSDWTADYPQGWLYIAEILHHLISGESDYMAVLLELVEPVRSEDRASKLMAHCISLSKKNTTIDKLVLKLRNCNFMWAKLGVPSDKTWNFVYERSIEFTMAGVYDFECRKLRELTDLVTNPSVSSEKVRMYFNELSQSNLSKWFMQSIMPVLLKSSDQSRTGIDATVMSLHILIDHKPDREFHVLFGFQDSSINKALIAPWLSSLVEKKVISADALSQWKKSDSNGLVDEILTGNPELRNL</sequence>
<dbReference type="WBParaSite" id="TREG1_24340.6">
    <property type="protein sequence ID" value="TREG1_24340.6"/>
    <property type="gene ID" value="TREG1_24340"/>
</dbReference>
<feature type="domain" description="MI" evidence="5">
    <location>
        <begin position="425"/>
        <end position="545"/>
    </location>
</feature>
<dbReference type="Proteomes" id="UP000050795">
    <property type="component" value="Unassembled WGS sequence"/>
</dbReference>
<evidence type="ECO:0000256" key="4">
    <source>
        <dbReference type="SAM" id="MobiDB-lite"/>
    </source>
</evidence>
<feature type="region of interest" description="Disordered" evidence="4">
    <location>
        <begin position="335"/>
        <end position="408"/>
    </location>
</feature>
<dbReference type="PROSITE" id="PS51366">
    <property type="entry name" value="MI"/>
    <property type="match status" value="1"/>
</dbReference>
<proteinExistence type="inferred from homology"/>
<feature type="compositionally biased region" description="Polar residues" evidence="4">
    <location>
        <begin position="335"/>
        <end position="350"/>
    </location>
</feature>
<feature type="region of interest" description="Disordered" evidence="4">
    <location>
        <begin position="288"/>
        <end position="316"/>
    </location>
</feature>
<evidence type="ECO:0000313" key="7">
    <source>
        <dbReference type="WBParaSite" id="TREG1_24340.16"/>
    </source>
</evidence>
<feature type="compositionally biased region" description="Basic and acidic residues" evidence="4">
    <location>
        <begin position="298"/>
        <end position="308"/>
    </location>
</feature>
<keyword evidence="6" id="KW-1185">Reference proteome</keyword>
<keyword evidence="3" id="KW-0648">Protein biosynthesis</keyword>
<reference evidence="7 8" key="2">
    <citation type="submission" date="2023-11" db="UniProtKB">
        <authorList>
            <consortium name="WormBaseParasite"/>
        </authorList>
    </citation>
    <scope>IDENTIFICATION</scope>
</reference>
<dbReference type="Pfam" id="PF02847">
    <property type="entry name" value="MA3"/>
    <property type="match status" value="1"/>
</dbReference>
<evidence type="ECO:0000259" key="5">
    <source>
        <dbReference type="PROSITE" id="PS51366"/>
    </source>
</evidence>
<dbReference type="InterPro" id="IPR003890">
    <property type="entry name" value="MIF4G-like_typ-3"/>
</dbReference>
<evidence type="ECO:0000313" key="6">
    <source>
        <dbReference type="Proteomes" id="UP000050795"/>
    </source>
</evidence>
<dbReference type="Pfam" id="PF02854">
    <property type="entry name" value="MIF4G"/>
    <property type="match status" value="1"/>
</dbReference>
<dbReference type="WBParaSite" id="TREG1_24340.16">
    <property type="protein sequence ID" value="TREG1_24340.16"/>
    <property type="gene ID" value="TREG1_24340"/>
</dbReference>